<proteinExistence type="predicted"/>
<accession>A0A8S5UF74</accession>
<feature type="transmembrane region" description="Helical" evidence="1">
    <location>
        <begin position="6"/>
        <end position="27"/>
    </location>
</feature>
<keyword evidence="1" id="KW-0472">Membrane</keyword>
<protein>
    <submittedName>
        <fullName evidence="2">Uncharacterized protein</fullName>
    </submittedName>
</protein>
<dbReference type="EMBL" id="BK016080">
    <property type="protein sequence ID" value="DAF93128.1"/>
    <property type="molecule type" value="Genomic_DNA"/>
</dbReference>
<evidence type="ECO:0000256" key="1">
    <source>
        <dbReference type="SAM" id="Phobius"/>
    </source>
</evidence>
<organism evidence="2">
    <name type="scientific">Myoviridae sp. ctcyQ27</name>
    <dbReference type="NCBI Taxonomy" id="2825139"/>
    <lineage>
        <taxon>Viruses</taxon>
        <taxon>Duplodnaviria</taxon>
        <taxon>Heunggongvirae</taxon>
        <taxon>Uroviricota</taxon>
        <taxon>Caudoviricetes</taxon>
    </lineage>
</organism>
<keyword evidence="1" id="KW-0812">Transmembrane</keyword>
<evidence type="ECO:0000313" key="2">
    <source>
        <dbReference type="EMBL" id="DAF93128.1"/>
    </source>
</evidence>
<keyword evidence="1" id="KW-1133">Transmembrane helix</keyword>
<name>A0A8S5UF74_9CAUD</name>
<sequence length="52" mass="6543">MNSSLLISYLFLHTYLNKYDLYYYLFFQYDSIRSKNKDITEYSIWSIPFYFL</sequence>
<reference evidence="2" key="1">
    <citation type="journal article" date="2021" name="Proc. Natl. Acad. Sci. U.S.A.">
        <title>A Catalog of Tens of Thousands of Viruses from Human Metagenomes Reveals Hidden Associations with Chronic Diseases.</title>
        <authorList>
            <person name="Tisza M.J."/>
            <person name="Buck C.B."/>
        </authorList>
    </citation>
    <scope>NUCLEOTIDE SEQUENCE</scope>
    <source>
        <strain evidence="2">CtcyQ27</strain>
    </source>
</reference>